<dbReference type="PANTHER" id="PTHR23053:SF0">
    <property type="entry name" value="HYDROCEPHALUS-INDUCING PROTEIN HOMOLOG"/>
    <property type="match status" value="1"/>
</dbReference>
<dbReference type="Proteomes" id="UP000186817">
    <property type="component" value="Unassembled WGS sequence"/>
</dbReference>
<feature type="region of interest" description="Disordered" evidence="7">
    <location>
        <begin position="1899"/>
        <end position="2001"/>
    </location>
</feature>
<sequence>MKGVETWEWVGSVGQLFAHAIPVLRVEEWQARLGSSESLPRTLDGKCAFRFVFNASSPKPGALSDTLVCTELCGNDRKGNAIYKTELRGNFVLPLLELSATSVSFSASVVRWVPFCGQAENRIKGALGYLWERNCPLHPLSEPLAPLPDCTVLKNISPLEEVLSPVFCNGGKMSPALSAHSRGGCLTSQADDSARRRFSLARRSWQLAALLLALCVRNGLALMLPGGIKLPPPAPLAMRQRTTKLRDPETGFRRAPPKEADFALDIFQRTFPRVNTEEHILIRRWEDMVDIFQSPELVNQLIEDEPSILRMPRRTARNALHLLSIYLGEEAAKEAVFECPYLLTKNSKLMRATLPALINVLGSRSRLREVIAKYPQLTNLPVGDFYKAMGDMTAVMGSTEAAMAVAKEAMDRVARSPYVSAVPGGYPVLVAIFGNLEEAHKAIAQEPLLLKWYGENFLGRLGTLRQLLGKEGAQKAVRKAPYLLLEENQRKSRKFELAFEAIENLFGTEEAQQIVGDRPELLALGWKLHRALRFAERRLGSREKVRDRFDAILERTGLAEHLNWERKQRPRNGLWTPKLRMHNGYPLNHGPWSPYTNPLGKGGPARGPWQDFTEDEDKEVRFFIKVQPPFYVNIDTCYLRSGETLEIRVEFDPAYKVDRVCGTVKQKLTIVYQVLNETSKQLTITMANPNALPVNFQWSFVEEAAARLDHQKRLNSEMSEDDVSGGQRASVVMQSTANSAANSFSSGFPPKPTASIRSNADPNLEMSSLPRLSQVAEMQGTLLPKQKQRPVVDINQIFDILPIMGVLEPGHSQDVTFTYFGMKNQKFDCLAVCQTEGGPEYEVTLKGQASRLDFRLDKTELDFGEIPYTEVQEREIVLANTGKASIPDEVNEVALLEVAHFERQRINVRGHGIFPGILLLQGSNPDVFKGLERSNEQEHQTNKELALQRLRENGPPPQAACVAWLAAACLWTMQQSSGILQLQVSSTSSMHSTEISPNDSAASLAEWQPEPQAPGAVFGGDWHMAALISPLHQVLEFEVDRHFICQSLLAKEKELWEKHLEKCNKESKDTFGKGSGRGSARGRGERRPMLEVTHITAAYYECNFGHIVLGHSGKKVISVYNCFHENVSFNINKRLLMQKGFQISPEKVSKLPPGKQVKLELTCFRDRTGEEGKQELNWIIPVRGGPSYEVKLMSEFVRPDLELSSDSIDFGHVVVGQVKRLRNAKTVMASWGHGSAPAPTAKPGKPMEFAYSLSPRSGRVAPGESQLVTVSFTPTSSRSYNQKVALRIMDNPMRSLAHLRLAFAQPFPSRPALHFCTVIPGKMLHMRGCGDGLRVNVEPSTTFELGPVLPGTEDCMQELFLCNPTNYTIEVYSVDFDTKYQEEEFFLHVYDKYENNSMEMPVRTPGAPTWPAVAKHGREVRRQQERQRRLQEKERRLKERALRLQEATLRVEAARKASEEPPEDPEEAEADHLAHLPGVQLEFTAVERDASACRKESHRSAYICCEPEMEGPEANHSSTCSTESPSGEAEAALAEVEAEPEEQDAEEVPEEELWYVSQDAGEEGGEVEEAQQPEMDPADFPYRVLDEDRLHVLLLGPPLTGKSSLAAHLEHGKRKILSVDWDAAVDWALSGPATLQGPQEEERRERLRKLMATQEEEHEKAEKAKKSKEATALLGALWPEQLLVLSLFPTTCEKFTLGEGLMKASSENPDEEAEQLKIEVAALQAQYASLKAATESRVQQLEAIVPEAQAGAEKAAADLEEATAKLAELSERRKQRAEEAEAAGQHVHVDALRELKSNLTSAEAAAGMEASEEVAGAATMAKEEQDPEVKLQLVGAPRNRLHDWRGRAHEREAAEEANLREELVKMEEAVKQAKAKHEDLEAQLQRSRDVLQQLQKLEGQEETLISRSREVTASVEASVASFLASKRRPREEAASPEEVEAAEAAEGSASAEGGAGSPAPVAETPEAATSPAPGSTPGVPEEETVQPAVETASAESPTEPLQPLASFAAIGLESSFEETGPDFPKLRAMLDDMVPPPCIPKEPPIPPPSFAQVVQRPHLRLPRAAVERFSLITPAEEGGAEEPRLYFLLRFCFAHAAGTQDVMQPTRWLIEPHGKVRLLLKFFSEAPGAYNYKLVQSLTAVTTGAVVISQEWKANMKPAANSSTVTYASDIGTYQAALCFEVVGGINNNAPVSIAASGVTAFPGISSDPRNVFTRRAKMKPASGYASRQFILSTGVFEFGPLLIGRSADSRADAALLGRDCDLTLQSDPHVKQHVENFRITNNSLFKADVAFALASASAPPAEDPGKKPPGGKKGEAAPTAFEEYPFLVEPSELELEVGETRELKVKEGTYTDTIIAKITDNPDPVEFAIAAIGSLPKVTLDTTELDFDRILVKQRMSNGIKVANVSAVPVKWRLEAANAVPEAFEIEPMEGWGLGILAVAEEKHVVVVFRSDTACSHKFGLSLQISDTEGLRKFENAAEIQVMAEAFVVDVVPEFPNNGVGLDFGDVRVGATVEQTFNVANNGKYPVNFDIKIRRRAIQDIMKIDYGTPPEEGKFPELQPGQKQAIKVSVVAPVAMQCPEPKRFARTGKNEENIASCEASRVKNTSGVSQELELLVYEAKTGERVQLETPLIPLTLRAVHNSFNLAPPRGLSFGPVKIGESNTREFEIYNDGPFKFDWFIFDATNMKIGTEEKGELLVGDFKIVPAEGSLAPQDKVKIVGTFTATEEELHDAVFMMSSPQLWSAEGRTEAGDKGFREYILTAQSCTPGIDTENMQSMFEEQFVAPTLEDAIATAGRVDIRAFDEEARYFSFGPVSLQGPSDRQEPAKFRITNPFDIKPTIAPTGKEVPVLPFELSNQELHIPPHEYRYVKVRFAPQGLQRYSAIFEATVPEGKDSKTSHLKFEQLALVSARMRGDGTVPSISMTGPTLFGDDGGQYDFGKLRLGKTQVVEFTLANQGVIPATARCDLTPNPHFTVSCARSIPLEPKACEGRADRSGSHSTFLKLHTLHNSFEDMKLTFVGQGYVEDVSWELPPSDSSPEGAAQDDSDVLRLGETCVGSEKVVSFQLNNSGKNVLRFQISFTYRPTESMQADVPLPVQVAGITQDGDVQDWDDTRMEAVEGEEPAAVRLSVSEPAHAVVDGTAREMPLRILAAADQMAYDCGTERIHFSPTVLFQTRLHRFTADASAGSQAYAITPVRGTIAAGSAQEFQIRFAPKEVHDFAGILDSRMPIQERDDTAMGLPCTSLGAATSKSLVVSGGFGEPAASSDHGGSKTQKASSHFLQVIEFERGTILPGKKYEMLFEYLPAADTEIHESRWLFSVPGKQASQAFVLVGTVKEPRMGLDRPCIKFNRLLLGGKAIEKVCIVNKEHLPFSFAFDHKSYEADGPAAISLSPDSGVVGASFPIEVKFSPNEERFFNYNVVCNIKRKEKPLLLNIKGEGEALASEVQERQSFTLKLSSPTFERDHAAAAEAADEQAAVSYDFIWQLRSATGRLMTPQAEVITIEYSPTDAHKLDGASLRMLIPSGPDDASYTLGLAGRAYRPMLDFSTQNHDFGPCFVKRRTAASAGEPSQGKTPLERLDLTVTNRGMTDCWLSTTFQRTSYLDVQLPASMVEAGIEFVVNDCTKYYINLRGQGCPLQLEAASLAMQNVDFGVAVGNTGVSRSLRVVNRSVRPVEFSLQDADGKLAEKCVSWSPTMPVKLRPKEQTSFELRYKPSFPMPVFKLPLVASCNFGIDMQICHVTGSCHAAEVRLSEHSLLFGDVVFGATSTKRVHLHNFGDLGVKFRFDVPTKLLNTFSVGYAAPRDDVLLQVKFHPQRSGGSDSQPKRLRCLLDPPYQQEPIELIVQGNGMEQPEDSALQLQFSAEVVTFPPSGKNTSSEPWKVRPVINTEIPAGETFFSCPGEITVPAGGQATIPITYRPLTMTRVATEADEDTSPAKGKKKDPVPAKHVGRLFASTPDGSAFVWTLEGVSNPPGQDKKLTAEVQCKTPHVQRSIPLTNWLQQNQRFHVEINLVQPAEATEIKLNGIGTFDASPSSSRLIACVLHDEFVGYEISFKFVAPKSIDTLRFNTVCRQVATRSISVMNPLSSVAKFKCQATHQDFRFSQNEFSVAPNSEATVDVLFRPVIVGSGEAKLSLSSPELGDFPSRGCDSEEGDWYPQRYTVEYAAKAAGLDKTIVFKAPLGSMDSIQFLHYAQKATTFSATIEAAPGQKSVSSDFAPEIKEVKVDAAGAEGQEASINALLMGYAQPPQPQGPVDVPKGKPTNVEFQNPFAEPVEFSLQVPIPVSFTGDKAQGGRLLVSAGGRQEFAVTQVPEIQDALMELFKEVKGRLQESELPRGQVFIGQRRMLKCMDNGQVTGKPKEALQQLWVDYGPVSLAGRSYTFFYADSSHAFRGLVLKVWQQQVEELISFCSDKRYHDEIAFCCDLNYDILDIVNVDERGIPFGQLLRTLGLEFTRLQQPTWSNTSGACSRIDFILFSLPSMTFWDDRVLAGSDTVIGSDHCAVSVSLQSLPSTGRSVFQNSKCGKWWTQGPQLLNKASALAEHLELSMSDLHMEDLSSLCQSCSRRITSCRFVDTPEIKNLIVKRKGLRGREARDLAKQIADARRTAKKEWLANLLQRSAEGDYRAIAYFKKRNSAMYTQGSYCIRAGGRSKAISDLRFFYQRKYTPPDPVIRGLPRAIFHQRAGPILNPEPFTLEEIRDVAFMCKHNKSTGADGISYEALQMLLQSELADHILDMYNGVLQGLLPIPRGLYQGFDATPETQTAQHRSFSGILIGFQLSCQAVLAARMTKDRNGFSLMVPTSNAYPGAPSPRDVREQVQAFMDTARPVAVIPQGTLLITACLGLLVMVLFGWGALTSFLRGLVTNMQNAIRSHMDTLMQELNEQTKKSLLLEIDNAREEMQHSLTAKLETTTEALGGKLQDLHKLVRDLADAPRESMDAHAFGEELWDNLRPVLAQWSQVQGDKTLKVFKDAVAGAAPSATTAPPPTLQPLEDKMKDYHAAVMAQLQDLQGAVTTTTLNKVDKLHTTVDAVAAESKTLAGYLREDHAILVRVRDRLDEVSKESLGHRSAVLAEIKNHSPLIREIQKVATRSAEMAERTNLLLGKGDPSPWETELRNICEDTAKTLLWVSGQETDLKDRTHRIESQLTGMLDVVNDVGTALERHSETMGMRLRMLNDIQGGLEKVVASLAARGSTVPSAPQQPPHFAQASTFGRNRVPPAPMHTPTIVEDFSNQQPIVQTSTHSQPSSAPPVLVTNLDALTQVLNQRPPCQMDIERMLELMPRCRESLLTLSIDLPYFNFAINKYLCWAAPNHKYTTFVLRKGAVEVPHRDTRNAPFPSLVQAFTTPNWDTDGLWVQDPAGTIPKQHLDQTIMGRVQPLRCQEPPTRARAAAMGTAGMRLHHRLHFALEDGANKTTY</sequence>
<feature type="coiled-coil region" evidence="6">
    <location>
        <begin position="1713"/>
        <end position="1779"/>
    </location>
</feature>
<keyword evidence="5" id="KW-0966">Cell projection</keyword>
<name>A0A1Q9ES43_SYMMI</name>
<keyword evidence="6" id="KW-0175">Coiled coil</keyword>
<dbReference type="GO" id="GO:0005930">
    <property type="term" value="C:axoneme"/>
    <property type="evidence" value="ECO:0007669"/>
    <property type="project" value="TreeGrafter"/>
</dbReference>
<dbReference type="InterPro" id="IPR036691">
    <property type="entry name" value="Endo/exonu/phosph_ase_sf"/>
</dbReference>
<dbReference type="GO" id="GO:1904158">
    <property type="term" value="P:axonemal central apparatus assembly"/>
    <property type="evidence" value="ECO:0007669"/>
    <property type="project" value="TreeGrafter"/>
</dbReference>
<feature type="compositionally biased region" description="Acidic residues" evidence="7">
    <location>
        <begin position="1934"/>
        <end position="1943"/>
    </location>
</feature>
<comment type="subcellular location">
    <subcellularLocation>
        <location evidence="1">Cell projection</location>
        <location evidence="1">Cilium</location>
    </subcellularLocation>
    <subcellularLocation>
        <location evidence="2">Cytoplasm</location>
    </subcellularLocation>
</comment>
<protein>
    <submittedName>
        <fullName evidence="9">Hydrocephalus-inducing protein-like</fullName>
    </submittedName>
</protein>
<organism evidence="9 10">
    <name type="scientific">Symbiodinium microadriaticum</name>
    <name type="common">Dinoflagellate</name>
    <name type="synonym">Zooxanthella microadriatica</name>
    <dbReference type="NCBI Taxonomy" id="2951"/>
    <lineage>
        <taxon>Eukaryota</taxon>
        <taxon>Sar</taxon>
        <taxon>Alveolata</taxon>
        <taxon>Dinophyceae</taxon>
        <taxon>Suessiales</taxon>
        <taxon>Symbiodiniaceae</taxon>
        <taxon>Symbiodinium</taxon>
    </lineage>
</organism>
<evidence type="ECO:0000256" key="7">
    <source>
        <dbReference type="SAM" id="MobiDB-lite"/>
    </source>
</evidence>
<dbReference type="EMBL" id="LSRX01000081">
    <property type="protein sequence ID" value="OLQ10252.1"/>
    <property type="molecule type" value="Genomic_DNA"/>
</dbReference>
<comment type="caution">
    <text evidence="9">The sequence shown here is derived from an EMBL/GenBank/DDBJ whole genome shotgun (WGS) entry which is preliminary data.</text>
</comment>
<dbReference type="OMA" id="HEYRYVK"/>
<evidence type="ECO:0000256" key="2">
    <source>
        <dbReference type="ARBA" id="ARBA00004496"/>
    </source>
</evidence>
<dbReference type="OrthoDB" id="442692at2759"/>
<reference evidence="9 10" key="1">
    <citation type="submission" date="2016-02" db="EMBL/GenBank/DDBJ databases">
        <title>Genome analysis of coral dinoflagellate symbionts highlights evolutionary adaptations to a symbiotic lifestyle.</title>
        <authorList>
            <person name="Aranda M."/>
            <person name="Li Y."/>
            <person name="Liew Y.J."/>
            <person name="Baumgarten S."/>
            <person name="Simakov O."/>
            <person name="Wilson M."/>
            <person name="Piel J."/>
            <person name="Ashoor H."/>
            <person name="Bougouffa S."/>
            <person name="Bajic V.B."/>
            <person name="Ryu T."/>
            <person name="Ravasi T."/>
            <person name="Bayer T."/>
            <person name="Micklem G."/>
            <person name="Kim H."/>
            <person name="Bhak J."/>
            <person name="Lajeunesse T.C."/>
            <person name="Voolstra C.R."/>
        </authorList>
    </citation>
    <scope>NUCLEOTIDE SEQUENCE [LARGE SCALE GENOMIC DNA]</scope>
    <source>
        <strain evidence="9 10">CCMP2467</strain>
    </source>
</reference>
<dbReference type="InterPro" id="IPR033305">
    <property type="entry name" value="Hydin-like"/>
</dbReference>
<evidence type="ECO:0000256" key="4">
    <source>
        <dbReference type="ARBA" id="ARBA00023069"/>
    </source>
</evidence>
<feature type="domain" description="HYDIN/VesB/CFA65-like Ig-like" evidence="8">
    <location>
        <begin position="1199"/>
        <end position="1295"/>
    </location>
</feature>
<evidence type="ECO:0000256" key="3">
    <source>
        <dbReference type="ARBA" id="ARBA00022490"/>
    </source>
</evidence>
<keyword evidence="4" id="KW-0969">Cilium</keyword>
<feature type="region of interest" description="Disordered" evidence="7">
    <location>
        <begin position="1510"/>
        <end position="1550"/>
    </location>
</feature>
<feature type="region of interest" description="Disordered" evidence="7">
    <location>
        <begin position="1067"/>
        <end position="1086"/>
    </location>
</feature>
<keyword evidence="3" id="KW-0963">Cytoplasm</keyword>
<keyword evidence="10" id="KW-1185">Reference proteome</keyword>
<evidence type="ECO:0000313" key="9">
    <source>
        <dbReference type="EMBL" id="OLQ10252.1"/>
    </source>
</evidence>
<feature type="compositionally biased region" description="Acidic residues" evidence="7">
    <location>
        <begin position="1536"/>
        <end position="1550"/>
    </location>
</feature>
<feature type="compositionally biased region" description="Low complexity" evidence="7">
    <location>
        <begin position="1944"/>
        <end position="1978"/>
    </location>
</feature>
<dbReference type="GO" id="GO:0003341">
    <property type="term" value="P:cilium movement"/>
    <property type="evidence" value="ECO:0007669"/>
    <property type="project" value="TreeGrafter"/>
</dbReference>
<feature type="region of interest" description="Disordered" evidence="7">
    <location>
        <begin position="2298"/>
        <end position="2317"/>
    </location>
</feature>
<dbReference type="InterPro" id="IPR053879">
    <property type="entry name" value="HYDIN_VesB_CFA65-like_Ig"/>
</dbReference>
<dbReference type="PANTHER" id="PTHR23053">
    <property type="entry name" value="DLEC1 DELETED IN LUNG AND ESOPHAGEAL CANCER 1"/>
    <property type="match status" value="1"/>
</dbReference>
<dbReference type="InterPro" id="IPR013783">
    <property type="entry name" value="Ig-like_fold"/>
</dbReference>
<proteinExistence type="predicted"/>
<evidence type="ECO:0000256" key="6">
    <source>
        <dbReference type="SAM" id="Coils"/>
    </source>
</evidence>
<evidence type="ECO:0000256" key="1">
    <source>
        <dbReference type="ARBA" id="ARBA00004138"/>
    </source>
</evidence>
<dbReference type="Gene3D" id="2.60.40.10">
    <property type="entry name" value="Immunoglobulins"/>
    <property type="match status" value="9"/>
</dbReference>
<feature type="coiled-coil region" evidence="6">
    <location>
        <begin position="1413"/>
        <end position="1450"/>
    </location>
</feature>
<feature type="compositionally biased region" description="Polar residues" evidence="7">
    <location>
        <begin position="1515"/>
        <end position="1525"/>
    </location>
</feature>
<evidence type="ECO:0000256" key="5">
    <source>
        <dbReference type="ARBA" id="ARBA00023273"/>
    </source>
</evidence>
<gene>
    <name evidence="9" type="primary">HYDIN</name>
    <name evidence="9" type="ORF">AK812_SmicGene5974</name>
</gene>
<dbReference type="Pfam" id="PF22544">
    <property type="entry name" value="HYDIN_VesB_CFA65-like_Ig"/>
    <property type="match status" value="1"/>
</dbReference>
<evidence type="ECO:0000259" key="8">
    <source>
        <dbReference type="Pfam" id="PF22544"/>
    </source>
</evidence>
<accession>A0A1Q9ES43</accession>
<dbReference type="SUPFAM" id="SSF56219">
    <property type="entry name" value="DNase I-like"/>
    <property type="match status" value="1"/>
</dbReference>
<evidence type="ECO:0000313" key="10">
    <source>
        <dbReference type="Proteomes" id="UP000186817"/>
    </source>
</evidence>
<feature type="coiled-coil region" evidence="6">
    <location>
        <begin position="1644"/>
        <end position="1671"/>
    </location>
</feature>
<feature type="region of interest" description="Disordered" evidence="7">
    <location>
        <begin position="741"/>
        <end position="763"/>
    </location>
</feature>